<feature type="region of interest" description="Disordered" evidence="6">
    <location>
        <begin position="563"/>
        <end position="674"/>
    </location>
</feature>
<dbReference type="GO" id="GO:0005730">
    <property type="term" value="C:nucleolus"/>
    <property type="evidence" value="ECO:0007669"/>
    <property type="project" value="UniProtKB-SubCell"/>
</dbReference>
<reference evidence="8 9" key="2">
    <citation type="submission" date="2018-11" db="EMBL/GenBank/DDBJ databases">
        <authorList>
            <consortium name="Pathogen Informatics"/>
        </authorList>
    </citation>
    <scope>NUCLEOTIDE SEQUENCE [LARGE SCALE GENOMIC DNA]</scope>
</reference>
<dbReference type="STRING" id="60517.A0A0R3WEY8"/>
<keyword evidence="2 5" id="KW-0547">Nucleotide-binding</keyword>
<evidence type="ECO:0000259" key="7">
    <source>
        <dbReference type="PROSITE" id="PS51721"/>
    </source>
</evidence>
<feature type="region of interest" description="Disordered" evidence="6">
    <location>
        <begin position="1"/>
        <end position="31"/>
    </location>
</feature>
<proteinExistence type="inferred from homology"/>
<dbReference type="PROSITE" id="PS51721">
    <property type="entry name" value="G_CP"/>
    <property type="match status" value="1"/>
</dbReference>
<feature type="compositionally biased region" description="Acidic residues" evidence="6">
    <location>
        <begin position="614"/>
        <end position="626"/>
    </location>
</feature>
<sequence>MGPPRKKDTVNKGKHSLNPDRGKQEKGSTMRTKSTIKRLNMYRNFKAKRDKKGKIIRAAPFQSTVASGAVSRVEPNRRWFGNTRVISQDSLQAFKEAMKLRNPYEIMLRQTRLPISLLDEKKIRKKPDILAAESFEYVFGKKARRKRPHLSCDDLSVRLSSTRHWFSTSLFEMNSVLCLQSLVREAETSRHNYLREKDGNLQRDNDGIRDLTSDPHFKAGSSKRLWNELFKVIDSSDVVLYVLDARDPMGTRSRYIEQYMKKEKPNKHLIFVINKVDLVPVWITKRWKTMLSSEYPTLVFYANLTKPLGKTALMSLLRQMAGFHAKDRHQISVGVIGYPNVGKSSIINAMRSKKVCKVAPLAGETKVWQYVTLLKSIYLIDCPGVVYPEGDTEAEMVMKGVVRVEYLQQPEMYIPEVLERVKPEFVQQRYGLPIFDPTCHPLSAESISGQKLAVEVTAAPVIEYPPNAKWPVDANLFLELVAKRTGKLLKGGEPDIVTTAKRVLNDFQRGKLPYFVKPPPLENDGNGASADSAAGAARSNQEEAIPREEALEQAFIDAFNAEPEADLDEESVENKANDGERTVNEEEGKANEEKNEAECVEGSDAGLLNLLPNSEDEAEAAAEEEAATSSKGLSAARRRQLERALRRKAGRAGRHYYEEVNVKNRKRRSGGGKK</sequence>
<gene>
    <name evidence="8" type="ORF">TASK_LOCUS9404</name>
</gene>
<comment type="similarity">
    <text evidence="5">Belongs to the TRAFAC class YlqF/YawG GTPase family. NOG2 subfamily.</text>
</comment>
<dbReference type="InterPro" id="IPR024929">
    <property type="entry name" value="GNL2_CP_dom"/>
</dbReference>
<feature type="compositionally biased region" description="Basic residues" evidence="6">
    <location>
        <begin position="645"/>
        <end position="654"/>
    </location>
</feature>
<feature type="compositionally biased region" description="Basic and acidic residues" evidence="6">
    <location>
        <begin position="1"/>
        <end position="28"/>
    </location>
</feature>
<accession>A0A0R3WEY8</accession>
<feature type="compositionally biased region" description="Low complexity" evidence="6">
    <location>
        <begin position="523"/>
        <end position="537"/>
    </location>
</feature>
<dbReference type="EMBL" id="UYRS01019143">
    <property type="protein sequence ID" value="VDK43207.1"/>
    <property type="molecule type" value="Genomic_DNA"/>
</dbReference>
<dbReference type="AlphaFoldDB" id="A0A0R3WEY8"/>
<dbReference type="WBParaSite" id="TASK_0000940301-mRNA-1">
    <property type="protein sequence ID" value="TASK_0000940301-mRNA-1"/>
    <property type="gene ID" value="TASK_0000940301"/>
</dbReference>
<dbReference type="PANTHER" id="PTHR11089">
    <property type="entry name" value="GTP-BINDING PROTEIN-RELATED"/>
    <property type="match status" value="1"/>
</dbReference>
<dbReference type="OrthoDB" id="444945at2759"/>
<keyword evidence="9" id="KW-1185">Reference proteome</keyword>
<keyword evidence="4 5" id="KW-0539">Nucleus</keyword>
<organism evidence="10">
    <name type="scientific">Taenia asiatica</name>
    <name type="common">Asian tapeworm</name>
    <dbReference type="NCBI Taxonomy" id="60517"/>
    <lineage>
        <taxon>Eukaryota</taxon>
        <taxon>Metazoa</taxon>
        <taxon>Spiralia</taxon>
        <taxon>Lophotrochozoa</taxon>
        <taxon>Platyhelminthes</taxon>
        <taxon>Cestoda</taxon>
        <taxon>Eucestoda</taxon>
        <taxon>Cyclophyllidea</taxon>
        <taxon>Taeniidae</taxon>
        <taxon>Taenia</taxon>
    </lineage>
</organism>
<comment type="subcellular location">
    <subcellularLocation>
        <location evidence="1 5">Nucleus</location>
        <location evidence="1 5">Nucleolus</location>
    </subcellularLocation>
</comment>
<dbReference type="SUPFAM" id="SSF52540">
    <property type="entry name" value="P-loop containing nucleoside triphosphate hydrolases"/>
    <property type="match status" value="1"/>
</dbReference>
<reference evidence="10" key="1">
    <citation type="submission" date="2017-02" db="UniProtKB">
        <authorList>
            <consortium name="WormBaseParasite"/>
        </authorList>
    </citation>
    <scope>IDENTIFICATION</scope>
</reference>
<dbReference type="Pfam" id="PF08153">
    <property type="entry name" value="NGP1NT"/>
    <property type="match status" value="1"/>
</dbReference>
<dbReference type="PRINTS" id="PR00326">
    <property type="entry name" value="GTP1OBG"/>
</dbReference>
<dbReference type="InterPro" id="IPR006073">
    <property type="entry name" value="GTP-bd"/>
</dbReference>
<comment type="function">
    <text evidence="5">GTPase that associates with pre-60S ribosomal subunits in the nucleolus and is required for their nuclear export and maturation.</text>
</comment>
<dbReference type="InterPro" id="IPR012971">
    <property type="entry name" value="NOG2_N_dom"/>
</dbReference>
<dbReference type="InterPro" id="IPR023179">
    <property type="entry name" value="GTP-bd_ortho_bundle_sf"/>
</dbReference>
<dbReference type="Proteomes" id="UP000282613">
    <property type="component" value="Unassembled WGS sequence"/>
</dbReference>
<evidence type="ECO:0000313" key="9">
    <source>
        <dbReference type="Proteomes" id="UP000282613"/>
    </source>
</evidence>
<evidence type="ECO:0000256" key="1">
    <source>
        <dbReference type="ARBA" id="ARBA00004604"/>
    </source>
</evidence>
<evidence type="ECO:0000313" key="10">
    <source>
        <dbReference type="WBParaSite" id="TASK_0000940301-mRNA-1"/>
    </source>
</evidence>
<dbReference type="InterPro" id="IPR050755">
    <property type="entry name" value="TRAFAC_YlqF/YawG_RiboMat"/>
</dbReference>
<dbReference type="InterPro" id="IPR027417">
    <property type="entry name" value="P-loop_NTPase"/>
</dbReference>
<dbReference type="PANTHER" id="PTHR11089:SF9">
    <property type="entry name" value="NUCLEOLAR GTP-BINDING PROTEIN 2"/>
    <property type="match status" value="1"/>
</dbReference>
<dbReference type="Gene3D" id="1.10.1580.10">
    <property type="match status" value="1"/>
</dbReference>
<evidence type="ECO:0000256" key="4">
    <source>
        <dbReference type="ARBA" id="ARBA00023242"/>
    </source>
</evidence>
<dbReference type="CDD" id="cd01858">
    <property type="entry name" value="NGP_1"/>
    <property type="match status" value="1"/>
</dbReference>
<dbReference type="Gene3D" id="3.40.50.300">
    <property type="entry name" value="P-loop containing nucleotide triphosphate hydrolases"/>
    <property type="match status" value="1"/>
</dbReference>
<evidence type="ECO:0000256" key="2">
    <source>
        <dbReference type="ARBA" id="ARBA00022741"/>
    </source>
</evidence>
<name>A0A0R3WEY8_TAEAS</name>
<evidence type="ECO:0000256" key="3">
    <source>
        <dbReference type="ARBA" id="ARBA00023134"/>
    </source>
</evidence>
<feature type="compositionally biased region" description="Basic and acidic residues" evidence="6">
    <location>
        <begin position="572"/>
        <end position="597"/>
    </location>
</feature>
<evidence type="ECO:0000256" key="6">
    <source>
        <dbReference type="SAM" id="MobiDB-lite"/>
    </source>
</evidence>
<evidence type="ECO:0000256" key="5">
    <source>
        <dbReference type="RuleBase" id="RU364023"/>
    </source>
</evidence>
<evidence type="ECO:0000313" key="8">
    <source>
        <dbReference type="EMBL" id="VDK43207.1"/>
    </source>
</evidence>
<feature type="region of interest" description="Disordered" evidence="6">
    <location>
        <begin position="517"/>
        <end position="544"/>
    </location>
</feature>
<feature type="compositionally biased region" description="Basic residues" evidence="6">
    <location>
        <begin position="663"/>
        <end position="674"/>
    </location>
</feature>
<dbReference type="FunFam" id="3.40.50.300:FF:000559">
    <property type="entry name" value="Nuclear/nucleolar GTPase 2"/>
    <property type="match status" value="1"/>
</dbReference>
<dbReference type="InterPro" id="IPR030378">
    <property type="entry name" value="G_CP_dom"/>
</dbReference>
<feature type="domain" description="CP-type G" evidence="7">
    <location>
        <begin position="226"/>
        <end position="388"/>
    </location>
</feature>
<keyword evidence="3 5" id="KW-0342">GTP-binding</keyword>
<dbReference type="GO" id="GO:0005525">
    <property type="term" value="F:GTP binding"/>
    <property type="evidence" value="ECO:0007669"/>
    <property type="project" value="UniProtKB-KW"/>
</dbReference>
<dbReference type="Pfam" id="PF01926">
    <property type="entry name" value="MMR_HSR1"/>
    <property type="match status" value="1"/>
</dbReference>
<protein>
    <recommendedName>
        <fullName evidence="5">Nucleolar GTP-binding protein 2</fullName>
    </recommendedName>
</protein>